<dbReference type="RefSeq" id="WP_083010772.1">
    <property type="nucleotide sequence ID" value="NZ_CP060015.1"/>
</dbReference>
<dbReference type="EMBL" id="MVHV01000011">
    <property type="protein sequence ID" value="ORA82090.1"/>
    <property type="molecule type" value="Genomic_DNA"/>
</dbReference>
<organism evidence="1 2">
    <name type="scientific">Mycobacterium malmoense</name>
    <dbReference type="NCBI Taxonomy" id="1780"/>
    <lineage>
        <taxon>Bacteria</taxon>
        <taxon>Bacillati</taxon>
        <taxon>Actinomycetota</taxon>
        <taxon>Actinomycetes</taxon>
        <taxon>Mycobacteriales</taxon>
        <taxon>Mycobacteriaceae</taxon>
        <taxon>Mycobacterium</taxon>
    </lineage>
</organism>
<protein>
    <recommendedName>
        <fullName evidence="3">DUF2188 domain-containing protein</fullName>
    </recommendedName>
</protein>
<proteinExistence type="predicted"/>
<sequence length="70" mass="8222">MTAVYIEGRPKGYQGHPDHYVVEDRADNILSQHKRQDEAIRWARNRGYSPIHIAHVRHTDKGNPDHWRPA</sequence>
<evidence type="ECO:0008006" key="3">
    <source>
        <dbReference type="Google" id="ProtNLM"/>
    </source>
</evidence>
<gene>
    <name evidence="1" type="ORF">BST29_12930</name>
</gene>
<accession>A0ABX3STM8</accession>
<dbReference type="Proteomes" id="UP000243140">
    <property type="component" value="Unassembled WGS sequence"/>
</dbReference>
<comment type="caution">
    <text evidence="1">The sequence shown here is derived from an EMBL/GenBank/DDBJ whole genome shotgun (WGS) entry which is preliminary data.</text>
</comment>
<keyword evidence="2" id="KW-1185">Reference proteome</keyword>
<name>A0ABX3STM8_MYCMA</name>
<evidence type="ECO:0000313" key="2">
    <source>
        <dbReference type="Proteomes" id="UP000243140"/>
    </source>
</evidence>
<reference evidence="1 2" key="1">
    <citation type="submission" date="2017-02" db="EMBL/GenBank/DDBJ databases">
        <title>The new phylogeny of genus Mycobacterium.</title>
        <authorList>
            <person name="Tortoli E."/>
            <person name="Trovato A."/>
            <person name="Cirillo D.M."/>
        </authorList>
    </citation>
    <scope>NUCLEOTIDE SEQUENCE [LARGE SCALE GENOMIC DNA]</scope>
    <source>
        <strain evidence="1 2">IP1130001</strain>
    </source>
</reference>
<evidence type="ECO:0000313" key="1">
    <source>
        <dbReference type="EMBL" id="ORA82090.1"/>
    </source>
</evidence>